<accession>A0AAW0I4M7</accession>
<organism evidence="1 2">
    <name type="scientific">Myodes glareolus</name>
    <name type="common">Bank vole</name>
    <name type="synonym">Clethrionomys glareolus</name>
    <dbReference type="NCBI Taxonomy" id="447135"/>
    <lineage>
        <taxon>Eukaryota</taxon>
        <taxon>Metazoa</taxon>
        <taxon>Chordata</taxon>
        <taxon>Craniata</taxon>
        <taxon>Vertebrata</taxon>
        <taxon>Euteleostomi</taxon>
        <taxon>Mammalia</taxon>
        <taxon>Eutheria</taxon>
        <taxon>Euarchontoglires</taxon>
        <taxon>Glires</taxon>
        <taxon>Rodentia</taxon>
        <taxon>Myomorpha</taxon>
        <taxon>Muroidea</taxon>
        <taxon>Cricetidae</taxon>
        <taxon>Arvicolinae</taxon>
        <taxon>Myodes</taxon>
    </lineage>
</organism>
<proteinExistence type="predicted"/>
<evidence type="ECO:0000313" key="1">
    <source>
        <dbReference type="EMBL" id="KAK7809400.1"/>
    </source>
</evidence>
<dbReference type="Proteomes" id="UP001488838">
    <property type="component" value="Unassembled WGS sequence"/>
</dbReference>
<protein>
    <submittedName>
        <fullName evidence="1">Uncharacterized protein</fullName>
    </submittedName>
</protein>
<dbReference type="AlphaFoldDB" id="A0AAW0I4M7"/>
<evidence type="ECO:0000313" key="2">
    <source>
        <dbReference type="Proteomes" id="UP001488838"/>
    </source>
</evidence>
<sequence length="43" mass="4640">MKHNALADLMRIGREAKAAIRVMRMRDGGCLILQTLTVLASGG</sequence>
<keyword evidence="2" id="KW-1185">Reference proteome</keyword>
<reference evidence="1 2" key="1">
    <citation type="journal article" date="2023" name="bioRxiv">
        <title>Conserved and derived expression patterns and positive selection on dental genes reveal complex evolutionary context of ever-growing rodent molars.</title>
        <authorList>
            <person name="Calamari Z.T."/>
            <person name="Song A."/>
            <person name="Cohen E."/>
            <person name="Akter M."/>
            <person name="Roy R.D."/>
            <person name="Hallikas O."/>
            <person name="Christensen M.M."/>
            <person name="Li P."/>
            <person name="Marangoni P."/>
            <person name="Jernvall J."/>
            <person name="Klein O.D."/>
        </authorList>
    </citation>
    <scope>NUCLEOTIDE SEQUENCE [LARGE SCALE GENOMIC DNA]</scope>
    <source>
        <strain evidence="1">V071</strain>
    </source>
</reference>
<comment type="caution">
    <text evidence="1">The sequence shown here is derived from an EMBL/GenBank/DDBJ whole genome shotgun (WGS) entry which is preliminary data.</text>
</comment>
<dbReference type="EMBL" id="JBBHLL010000217">
    <property type="protein sequence ID" value="KAK7809400.1"/>
    <property type="molecule type" value="Genomic_DNA"/>
</dbReference>
<name>A0AAW0I4M7_MYOGA</name>
<gene>
    <name evidence="1" type="ORF">U0070_014996</name>
</gene>